<comment type="caution">
    <text evidence="4">The sequence shown here is derived from an EMBL/GenBank/DDBJ whole genome shotgun (WGS) entry which is preliminary data.</text>
</comment>
<gene>
    <name evidence="4" type="ORF">BCR39DRAFT_514128</name>
</gene>
<feature type="compositionally biased region" description="Basic and acidic residues" evidence="1">
    <location>
        <begin position="140"/>
        <end position="155"/>
    </location>
</feature>
<dbReference type="PANTHER" id="PTHR28136">
    <property type="entry name" value="NUCLEUS EXPORT PROTEIN BRR6"/>
    <property type="match status" value="1"/>
</dbReference>
<keyword evidence="2" id="KW-1133">Transmembrane helix</keyword>
<reference evidence="4 5" key="1">
    <citation type="submission" date="2016-07" db="EMBL/GenBank/DDBJ databases">
        <title>Pervasive Adenine N6-methylation of Active Genes in Fungi.</title>
        <authorList>
            <consortium name="DOE Joint Genome Institute"/>
            <person name="Mondo S.J."/>
            <person name="Dannebaum R.O."/>
            <person name="Kuo R.C."/>
            <person name="Labutti K."/>
            <person name="Haridas S."/>
            <person name="Kuo A."/>
            <person name="Salamov A."/>
            <person name="Ahrendt S.R."/>
            <person name="Lipzen A."/>
            <person name="Sullivan W."/>
            <person name="Andreopoulos W.B."/>
            <person name="Clum A."/>
            <person name="Lindquist E."/>
            <person name="Daum C."/>
            <person name="Ramamoorthy G.K."/>
            <person name="Gryganskyi A."/>
            <person name="Culley D."/>
            <person name="Magnuson J.K."/>
            <person name="James T.Y."/>
            <person name="O'Malley M.A."/>
            <person name="Stajich J.E."/>
            <person name="Spatafora J.W."/>
            <person name="Visel A."/>
            <person name="Grigoriev I.V."/>
        </authorList>
    </citation>
    <scope>NUCLEOTIDE SEQUENCE [LARGE SCALE GENOMIC DNA]</scope>
    <source>
        <strain evidence="4 5">68-887.2</strain>
    </source>
</reference>
<sequence length="431" mass="48168">MLSQRTSRDRSAPMDIDPPELHKSLEALALPQGYQDGPARKRLHAELNSDLTSHHPVDSTPHRPLRFGTNTPFLFHLNNPPPQPSFRPFGTYNPSDWASSDFGFSQGQGPGERSVRDAGYNDLGDIDMAAGHDSPLRSTTGKERAVSEKEEDTHTHAHAGSENGTNENEPEEVEVRPIAMGGVVRERKRRQRNPNSQPRRTEHQHHYNFHVPAPALRHSEIPSLLLGYLQFLVNAAIVFFVLYLAVQFVLTVRQDVHDRMSEVSTEILQEIAECSHLYLTNRCDPTLRVPAMEAPCKAWEACMQRDPTMVGRVNVVAETFAGVINSFVDPISWKTMGFTLVTLSFLVILTNSALFNLRARTMYHPPPPPQNPYGLGMPHQGYLQQGHTQPYQQQQHHGLAPPPGPSGFAQPQAQIGWDEGNGKKGKKGWFS</sequence>
<feature type="region of interest" description="Disordered" evidence="1">
    <location>
        <begin position="79"/>
        <end position="207"/>
    </location>
</feature>
<dbReference type="GO" id="GO:0031965">
    <property type="term" value="C:nuclear membrane"/>
    <property type="evidence" value="ECO:0007669"/>
    <property type="project" value="InterPro"/>
</dbReference>
<protein>
    <submittedName>
        <fullName evidence="4">Di-sulfide bridge nucleocytoplasmic transport domain-domain-containing protein</fullName>
    </submittedName>
</protein>
<dbReference type="EMBL" id="MCFC01000002">
    <property type="protein sequence ID" value="ORY34716.1"/>
    <property type="molecule type" value="Genomic_DNA"/>
</dbReference>
<feature type="transmembrane region" description="Helical" evidence="2">
    <location>
        <begin position="336"/>
        <end position="357"/>
    </location>
</feature>
<feature type="compositionally biased region" description="Low complexity" evidence="1">
    <location>
        <begin position="384"/>
        <end position="397"/>
    </location>
</feature>
<feature type="compositionally biased region" description="Basic and acidic residues" evidence="1">
    <location>
        <begin position="1"/>
        <end position="12"/>
    </location>
</feature>
<feature type="compositionally biased region" description="Polar residues" evidence="1">
    <location>
        <begin position="92"/>
        <end position="107"/>
    </location>
</feature>
<feature type="region of interest" description="Disordered" evidence="1">
    <location>
        <begin position="384"/>
        <end position="431"/>
    </location>
</feature>
<dbReference type="PANTHER" id="PTHR28136:SF1">
    <property type="entry name" value="NUCLEUS EXPORT PROTEIN BRL1"/>
    <property type="match status" value="1"/>
</dbReference>
<dbReference type="Pfam" id="PF10104">
    <property type="entry name" value="Brr6_like_C_C"/>
    <property type="match status" value="1"/>
</dbReference>
<proteinExistence type="predicted"/>
<evidence type="ECO:0000256" key="2">
    <source>
        <dbReference type="SAM" id="Phobius"/>
    </source>
</evidence>
<dbReference type="GO" id="GO:0055088">
    <property type="term" value="P:lipid homeostasis"/>
    <property type="evidence" value="ECO:0007669"/>
    <property type="project" value="InterPro"/>
</dbReference>
<accession>A0A1Y2BIW9</accession>
<dbReference type="OrthoDB" id="5961at2759"/>
<evidence type="ECO:0000259" key="3">
    <source>
        <dbReference type="SMART" id="SM01042"/>
    </source>
</evidence>
<name>A0A1Y2BIW9_9TREE</name>
<evidence type="ECO:0000256" key="1">
    <source>
        <dbReference type="SAM" id="MobiDB-lite"/>
    </source>
</evidence>
<dbReference type="STRING" id="71784.A0A1Y2BIW9"/>
<feature type="domain" description="Brl1/Brr6" evidence="3">
    <location>
        <begin position="225"/>
        <end position="358"/>
    </location>
</feature>
<keyword evidence="2" id="KW-0812">Transmembrane</keyword>
<evidence type="ECO:0000313" key="5">
    <source>
        <dbReference type="Proteomes" id="UP000193986"/>
    </source>
</evidence>
<feature type="transmembrane region" description="Helical" evidence="2">
    <location>
        <begin position="225"/>
        <end position="250"/>
    </location>
</feature>
<keyword evidence="2" id="KW-0472">Membrane</keyword>
<evidence type="ECO:0000313" key="4">
    <source>
        <dbReference type="EMBL" id="ORY34716.1"/>
    </source>
</evidence>
<dbReference type="AlphaFoldDB" id="A0A1Y2BIW9"/>
<organism evidence="4 5">
    <name type="scientific">Naematelia encephala</name>
    <dbReference type="NCBI Taxonomy" id="71784"/>
    <lineage>
        <taxon>Eukaryota</taxon>
        <taxon>Fungi</taxon>
        <taxon>Dikarya</taxon>
        <taxon>Basidiomycota</taxon>
        <taxon>Agaricomycotina</taxon>
        <taxon>Tremellomycetes</taxon>
        <taxon>Tremellales</taxon>
        <taxon>Naemateliaceae</taxon>
        <taxon>Naematelia</taxon>
    </lineage>
</organism>
<dbReference type="Proteomes" id="UP000193986">
    <property type="component" value="Unassembled WGS sequence"/>
</dbReference>
<dbReference type="GO" id="GO:0006998">
    <property type="term" value="P:nuclear envelope organization"/>
    <property type="evidence" value="ECO:0007669"/>
    <property type="project" value="InterPro"/>
</dbReference>
<dbReference type="InParanoid" id="A0A1Y2BIW9"/>
<dbReference type="SMART" id="SM01042">
    <property type="entry name" value="Brr6_like_C_C"/>
    <property type="match status" value="1"/>
</dbReference>
<keyword evidence="5" id="KW-1185">Reference proteome</keyword>
<dbReference type="InterPro" id="IPR018767">
    <property type="entry name" value="Brl1/Brr6_dom"/>
</dbReference>
<dbReference type="InterPro" id="IPR040202">
    <property type="entry name" value="Brl1/Brr6"/>
</dbReference>
<feature type="region of interest" description="Disordered" evidence="1">
    <location>
        <begin position="1"/>
        <end position="22"/>
    </location>
</feature>